<dbReference type="EMBL" id="NGFP01000067">
    <property type="protein sequence ID" value="OUC96011.1"/>
    <property type="molecule type" value="Genomic_DNA"/>
</dbReference>
<evidence type="ECO:0000259" key="3">
    <source>
        <dbReference type="Pfam" id="PF05368"/>
    </source>
</evidence>
<keyword evidence="2" id="KW-0521">NADP</keyword>
<proteinExistence type="inferred from homology"/>
<dbReference type="Gene3D" id="3.40.50.720">
    <property type="entry name" value="NAD(P)-binding Rossmann-like Domain"/>
    <property type="match status" value="1"/>
</dbReference>
<dbReference type="PANTHER" id="PTHR42748">
    <property type="entry name" value="NITROGEN METABOLITE REPRESSION PROTEIN NMRA FAMILY MEMBER"/>
    <property type="match status" value="1"/>
</dbReference>
<dbReference type="InterPro" id="IPR051164">
    <property type="entry name" value="NmrA-like_oxidored"/>
</dbReference>
<organism evidence="4 5">
    <name type="scientific">Streptosporangium minutum</name>
    <dbReference type="NCBI Taxonomy" id="569862"/>
    <lineage>
        <taxon>Bacteria</taxon>
        <taxon>Bacillati</taxon>
        <taxon>Actinomycetota</taxon>
        <taxon>Actinomycetes</taxon>
        <taxon>Streptosporangiales</taxon>
        <taxon>Streptosporangiaceae</taxon>
        <taxon>Streptosporangium</taxon>
    </lineage>
</organism>
<accession>A0A243RNX9</accession>
<comment type="caution">
    <text evidence="4">The sequence shown here is derived from an EMBL/GenBank/DDBJ whole genome shotgun (WGS) entry which is preliminary data.</text>
</comment>
<dbReference type="Proteomes" id="UP000194761">
    <property type="component" value="Unassembled WGS sequence"/>
</dbReference>
<comment type="similarity">
    <text evidence="1">Belongs to the NmrA-type oxidoreductase family.</text>
</comment>
<name>A0A243RNX9_9ACTN</name>
<evidence type="ECO:0000313" key="5">
    <source>
        <dbReference type="Proteomes" id="UP000194761"/>
    </source>
</evidence>
<evidence type="ECO:0000256" key="1">
    <source>
        <dbReference type="ARBA" id="ARBA00006328"/>
    </source>
</evidence>
<sequence>MTSIERQRHLVVGAAGAQGGAVARRLLAQGHHVRGLTHSAEGRDRLPEGAEPFVADLGDPEQAKAAFAGTTHASVLLPMIYEPERVASYVRNVADAALASGLRRLVFNTGNRLPVAVTGVAAFETRRAAATALLGSGVPTVVLRPPIYLDNLCAPWVAGPLVHDGVLRYPLPARSPVAWLSHDDLAAATVAALTRDGLAGAVLDIGGPDEVTGPELAAAFTAELGHRVGYAAQDPAEFEAGLARVFGGPVAAGVASTYRWAAGADAPLYGVDRRAVEETLGIRLTPLRTWIAARPWRLLAGTAR</sequence>
<dbReference type="Pfam" id="PF05368">
    <property type="entry name" value="NmrA"/>
    <property type="match status" value="1"/>
</dbReference>
<dbReference type="SUPFAM" id="SSF51735">
    <property type="entry name" value="NAD(P)-binding Rossmann-fold domains"/>
    <property type="match status" value="1"/>
</dbReference>
<dbReference type="InterPro" id="IPR008030">
    <property type="entry name" value="NmrA-like"/>
</dbReference>
<dbReference type="InterPro" id="IPR036291">
    <property type="entry name" value="NAD(P)-bd_dom_sf"/>
</dbReference>
<evidence type="ECO:0000313" key="4">
    <source>
        <dbReference type="EMBL" id="OUC96011.1"/>
    </source>
</evidence>
<keyword evidence="5" id="KW-1185">Reference proteome</keyword>
<feature type="domain" description="NmrA-like" evidence="3">
    <location>
        <begin position="10"/>
        <end position="239"/>
    </location>
</feature>
<dbReference type="RefSeq" id="WP_086573191.1">
    <property type="nucleotide sequence ID" value="NZ_NGFP01000067.1"/>
</dbReference>
<evidence type="ECO:0000256" key="2">
    <source>
        <dbReference type="ARBA" id="ARBA00022857"/>
    </source>
</evidence>
<gene>
    <name evidence="4" type="ORF">CA984_16580</name>
</gene>
<dbReference type="PANTHER" id="PTHR42748:SF7">
    <property type="entry name" value="NMRA LIKE REDOX SENSOR 1-RELATED"/>
    <property type="match status" value="1"/>
</dbReference>
<reference evidence="4 5" key="1">
    <citation type="submission" date="2017-05" db="EMBL/GenBank/DDBJ databases">
        <title>Biotechnological potential of actinobacteria isolated from South African environments.</title>
        <authorList>
            <person name="Le Roes-Hill M."/>
            <person name="Prins A."/>
            <person name="Durrell K.A."/>
        </authorList>
    </citation>
    <scope>NUCLEOTIDE SEQUENCE [LARGE SCALE GENOMIC DNA]</scope>
    <source>
        <strain evidence="4">M26</strain>
    </source>
</reference>
<dbReference type="AlphaFoldDB" id="A0A243RNX9"/>
<protein>
    <submittedName>
        <fullName evidence="4">NmrA family transcriptional regulator</fullName>
    </submittedName>
</protein>